<dbReference type="Pfam" id="PF23445">
    <property type="entry name" value="WHD_SNRNP200"/>
    <property type="match status" value="2"/>
</dbReference>
<dbReference type="GO" id="GO:0003724">
    <property type="term" value="F:RNA helicase activity"/>
    <property type="evidence" value="ECO:0007669"/>
    <property type="project" value="UniProtKB-EC"/>
</dbReference>
<dbReference type="Pfam" id="PF21188">
    <property type="entry name" value="BRR2_plug"/>
    <property type="match status" value="1"/>
</dbReference>
<evidence type="ECO:0000256" key="2">
    <source>
        <dbReference type="ARBA" id="ARBA00012552"/>
    </source>
</evidence>
<dbReference type="SMART" id="SM00490">
    <property type="entry name" value="HELICc"/>
    <property type="match status" value="2"/>
</dbReference>
<comment type="subcellular location">
    <subcellularLocation>
        <location evidence="1">Nucleus</location>
    </subcellularLocation>
</comment>
<dbReference type="PIRSF" id="PIRSF039073">
    <property type="entry name" value="BRR2"/>
    <property type="match status" value="1"/>
</dbReference>
<feature type="region of interest" description="Disordered" evidence="11">
    <location>
        <begin position="2151"/>
        <end position="2171"/>
    </location>
</feature>
<dbReference type="InterPro" id="IPR036388">
    <property type="entry name" value="WH-like_DNA-bd_sf"/>
</dbReference>
<reference evidence="14" key="1">
    <citation type="submission" date="2014-05" db="EMBL/GenBank/DDBJ databases">
        <title>The transcriptome of the halophilic microalga Tetraselmis sp. GSL018 isolated from the Great Salt Lake, Utah.</title>
        <authorList>
            <person name="Jinkerson R.E."/>
            <person name="D'Adamo S."/>
            <person name="Posewitz M.C."/>
        </authorList>
    </citation>
    <scope>NUCLEOTIDE SEQUENCE</scope>
    <source>
        <strain evidence="14">GSL018</strain>
    </source>
</reference>
<feature type="compositionally biased region" description="Acidic residues" evidence="11">
    <location>
        <begin position="215"/>
        <end position="244"/>
    </location>
</feature>
<dbReference type="Gene3D" id="1.10.3380.10">
    <property type="entry name" value="Sec63 N-terminal domain-like domain"/>
    <property type="match status" value="2"/>
</dbReference>
<dbReference type="PANTHER" id="PTHR47961">
    <property type="entry name" value="DNA POLYMERASE THETA, PUTATIVE (AFU_ORTHOLOGUE AFUA_1G05260)-RELATED"/>
    <property type="match status" value="1"/>
</dbReference>
<dbReference type="Pfam" id="PF18149">
    <property type="entry name" value="Helicase_PWI"/>
    <property type="match status" value="1"/>
</dbReference>
<evidence type="ECO:0000256" key="1">
    <source>
        <dbReference type="ARBA" id="ARBA00004123"/>
    </source>
</evidence>
<dbReference type="InterPro" id="IPR014001">
    <property type="entry name" value="Helicase_ATP-bd"/>
</dbReference>
<dbReference type="FunFam" id="1.10.150.20:FF:000013">
    <property type="entry name" value="U5 small nuclear ribonucleoprotein kDa helicase"/>
    <property type="match status" value="1"/>
</dbReference>
<dbReference type="CDD" id="cd18021">
    <property type="entry name" value="DEXHc_Brr2_2"/>
    <property type="match status" value="1"/>
</dbReference>
<keyword evidence="6 14" id="KW-0347">Helicase</keyword>
<proteinExistence type="predicted"/>
<keyword evidence="4" id="KW-0547">Nucleotide-binding</keyword>
<dbReference type="SUPFAM" id="SSF52540">
    <property type="entry name" value="P-loop containing nucleoside triphosphate hydrolases"/>
    <property type="match status" value="3"/>
</dbReference>
<keyword evidence="5" id="KW-0378">Hydrolase</keyword>
<dbReference type="FunFam" id="1.10.3380.10:FF:000002">
    <property type="entry name" value="Activating signal cointegrator 1 complex subunit 3"/>
    <property type="match status" value="1"/>
</dbReference>
<dbReference type="Gene3D" id="3.40.50.300">
    <property type="entry name" value="P-loop containing nucleotide triphosphate hydrolases"/>
    <property type="match status" value="4"/>
</dbReference>
<dbReference type="FunFam" id="1.10.10.10:FF:000024">
    <property type="entry name" value="U5 small nuclear ribonucleoprotein helicase"/>
    <property type="match status" value="1"/>
</dbReference>
<evidence type="ECO:0000259" key="13">
    <source>
        <dbReference type="PROSITE" id="PS51194"/>
    </source>
</evidence>
<dbReference type="InterPro" id="IPR035892">
    <property type="entry name" value="C2_domain_sf"/>
</dbReference>
<dbReference type="FunFam" id="3.40.50.300:FF:000254">
    <property type="entry name" value="U5 small nuclear ribonucleoprotein helicase"/>
    <property type="match status" value="1"/>
</dbReference>
<keyword evidence="3" id="KW-0677">Repeat</keyword>
<sequence length="2171" mass="243424">MSGRDDKGGAERFARFKQYDYKANSSLVLTSDQRTRDAREPTGEPESLWGKLGKAKFGDRAQRAAPEGLQDRKKSLAKKRDAQRKELEAMPRKSRKRGAQASVLDLETAGFYTPRTKETREAYETLLGTIHGLFGDQPQDVLRGAADEVLASLKNQNITDPARQKEVEALLGPLETDTFAKLVAIGKHITDYKSEADLAAMTEEGIDEEIGVAVEFEDEEEEEEDKEVDELVEEDEEEDEEGAEDTQANQDIRTGTDVDAGEEAADDGLKAIEIDAYWLQREISKYMPGIDANAAQKLSEEVFTKLQAGSDQDCENALVMLLDFDKFQLIKLLLKNRLKIVWCMRLARAQDDDEKGRIEAEMGGSPETASILAELHAGRASAKERQTAVERQIREEARRLRQGEAGGVAAGAADAAATGRQMLDFDTLAFVQGGHFMSNKTCNLPQGSYRSAKKGYEEVHVPALKPKPFKENEKIWNVEEMPEWAQPAFKGMKALNRIQSRVYETAMFSSENILLCAPTGAGKTNCAMLCILHEIGMHLRSDGTVDTSAFKIVYVAPMKALVAEMVGNFTKRLEPYGIVTKELTGDINLTKAEIDETQIIVTTPEKWDIITRKSGERTYTQLVRLLIIDEVHLLHDDRGPVLESIVARTVRQVEATQEMVRLVGLSATLPNYTDVAAFLRVRPDKGLFHFDNSYRPCPLAQQYIGITVKKPLQRFQLMNEICYDKVLTAAGKHQVLIFVHSRKETAKTARYLKETALAGDTLAKFMKGDSASREILQTEAESCKSRDLKEILPYGFAIHHAGMSRADRTLVEDLFADGHIQVLVSTATLAWGVNLPAHTVIIKGTQIYNPVKSGWDELSPQDVMQMLGRAGRPQYDSYGEGIIITGHSELQFYLSLLNEQLPIESQYISTVPDNLNAEICLGSVLTIRDAAAWLGYTYLYVRMLRNPQLYGVPVDEAESDTQLSERRADLAHTAASLLDKNNLIKYDRKTGNLQATDLGRIASAYYVTYTTLATFNDHLRPTMGEIELLRLFSLSDEFKYIIVRDEEKLEMAKLIERVPIPVKESLEEPSAKINVLLQAYISNLKLEGLALSSDMVYVTQSAGRILRCLFEICLRRGWSNLTQKALALVKMVNKRMWSSQSPLRQMKGLTVDVLNKIEKKDLPWERYYDLKASELGELIRNPKLGKTLHRLVHQFPKLELAAHVQPITRSVLKVDLTITPDFHWEDKLHGFVEPFWIIMEDSDSENILHYEYFLLKKAFLDDDQTISFTVPVHEPVPPQYFIKVISDRWLHCETMLPVSFRHLLLPEKYPPPTELLDLQPLPISALRNPDFEALYKGLSQFNPIQTQVFSALYNTDDNCLVAAPTGSGKTVCAEFAIMRMLSKAGKDKARCVYIAPLPQLAQERYKEWTKKFSSDLGGEVGSKTVTLLTGETSVDLKLLEKGDIVISTPEHWDILSRRWKQRRNVQNVALFVVDELHLIGGQNGPAIEIITSRMRYISAQTDKPIRIVALCTSLANAKDLGEWIGAGSHGLFNFAPGVRPVPLSIHIQGFDISNFEARMKAMSRPTYSAIAAHAKDARPALVYVPTRKHARLTALDLLTFAAAEGEPARFLQVEEADLEPYLERVGDKALKHSLQHGVAFIHEAMTQAEQDVISLLFSSGAIQVMVATASMCWALSTPAHLVVVMGTQYYEAGGHGGANYPLTDLLQMLGRAGRPQADDSSRAVIMCHTPSKEYYKKFLFEAFPVESHLDHFLADHFNAEIVTKTIENKQDAVDYLTWTFFYRRIGQNPNYYNLGGTSHRHLSDYLSELVETTISDLEQSKVISVEDEMDLSPLNLGMIAAYYYIAYTTIELFSSSLTSKTKLKGLLEILANASEFDTIPFRPGEEDLVERMLKHCPLTLERPKFTDPHTKTNALLQCHLSRRAVHGDLVGDQRDVVAKSMRLLQACVDVISSSGWLNPALAAMELSQMICQAMWERDSPLMQLPHFTKELAASATKAGVESVFDLLDMEDDARRELLQMSDQQLADVAKAANRYPDIQLTYKVVDEDSVSAGEGVTVQVELEREYDAEGDLPPVYAPYFPSRKDENWWLVIGNPKTGTLSAIKRVALQRKARVKLDMSAPSEVGKHPFTLFFMCDSYMGCDQEYEFELDVKEGEADESDSGEEESGDEGK</sequence>
<evidence type="ECO:0000256" key="8">
    <source>
        <dbReference type="ARBA" id="ARBA00023242"/>
    </source>
</evidence>
<dbReference type="EC" id="3.6.4.13" evidence="2"/>
<evidence type="ECO:0000256" key="11">
    <source>
        <dbReference type="SAM" id="MobiDB-lite"/>
    </source>
</evidence>
<dbReference type="InterPro" id="IPR011545">
    <property type="entry name" value="DEAD/DEAH_box_helicase_dom"/>
</dbReference>
<dbReference type="GO" id="GO:0000393">
    <property type="term" value="P:spliceosomal conformational changes to generate catalytic conformation"/>
    <property type="evidence" value="ECO:0007669"/>
    <property type="project" value="UniProtKB-ARBA"/>
</dbReference>
<organism evidence="14">
    <name type="scientific">Tetraselmis sp. GSL018</name>
    <dbReference type="NCBI Taxonomy" id="582737"/>
    <lineage>
        <taxon>Eukaryota</taxon>
        <taxon>Viridiplantae</taxon>
        <taxon>Chlorophyta</taxon>
        <taxon>core chlorophytes</taxon>
        <taxon>Chlorodendrophyceae</taxon>
        <taxon>Chlorodendrales</taxon>
        <taxon>Chlorodendraceae</taxon>
        <taxon>Tetraselmis</taxon>
    </lineage>
</organism>
<dbReference type="Pfam" id="PF00270">
    <property type="entry name" value="DEAD"/>
    <property type="match status" value="2"/>
</dbReference>
<dbReference type="InterPro" id="IPR048863">
    <property type="entry name" value="BRR2_plug"/>
</dbReference>
<evidence type="ECO:0000256" key="10">
    <source>
        <dbReference type="ARBA" id="ARBA00055371"/>
    </source>
</evidence>
<dbReference type="FunFam" id="3.40.50.300:FF:000102">
    <property type="entry name" value="RNA helicase, activating signal cointegrator 1"/>
    <property type="match status" value="1"/>
</dbReference>
<evidence type="ECO:0000256" key="4">
    <source>
        <dbReference type="ARBA" id="ARBA00022741"/>
    </source>
</evidence>
<dbReference type="InterPro" id="IPR001650">
    <property type="entry name" value="Helicase_C-like"/>
</dbReference>
<dbReference type="SMART" id="SM00487">
    <property type="entry name" value="DEXDc"/>
    <property type="match status" value="2"/>
</dbReference>
<dbReference type="InterPro" id="IPR050474">
    <property type="entry name" value="Hel308_SKI2-like"/>
</dbReference>
<dbReference type="FunFam" id="3.40.50.300:FF:000368">
    <property type="entry name" value="U5 small nuclear ribonucleoprotein 200 kDa helicase"/>
    <property type="match status" value="1"/>
</dbReference>
<protein>
    <recommendedName>
        <fullName evidence="2">RNA helicase</fullName>
        <ecNumber evidence="2">3.6.4.13</ecNumber>
    </recommendedName>
</protein>
<dbReference type="SUPFAM" id="SSF81296">
    <property type="entry name" value="E set domains"/>
    <property type="match status" value="1"/>
</dbReference>
<feature type="region of interest" description="Disordered" evidence="11">
    <location>
        <begin position="27"/>
        <end position="100"/>
    </location>
</feature>
<feature type="domain" description="Helicase ATP-binding" evidence="12">
    <location>
        <begin position="1350"/>
        <end position="1532"/>
    </location>
</feature>
<dbReference type="InterPro" id="IPR004179">
    <property type="entry name" value="Sec63-dom"/>
</dbReference>
<dbReference type="PROSITE" id="PS51194">
    <property type="entry name" value="HELICASE_CTER"/>
    <property type="match status" value="1"/>
</dbReference>
<dbReference type="FunFam" id="1.10.150.20:FF:000004">
    <property type="entry name" value="U5 small nuclear ribonucleoprotein helicase"/>
    <property type="match status" value="1"/>
</dbReference>
<evidence type="ECO:0000256" key="3">
    <source>
        <dbReference type="ARBA" id="ARBA00022737"/>
    </source>
</evidence>
<dbReference type="SMART" id="SM00973">
    <property type="entry name" value="Sec63"/>
    <property type="match status" value="2"/>
</dbReference>
<evidence type="ECO:0000256" key="6">
    <source>
        <dbReference type="ARBA" id="ARBA00022806"/>
    </source>
</evidence>
<dbReference type="Pfam" id="PF02889">
    <property type="entry name" value="Sec63"/>
    <property type="match status" value="2"/>
</dbReference>
<dbReference type="GO" id="GO:0016787">
    <property type="term" value="F:hydrolase activity"/>
    <property type="evidence" value="ECO:0007669"/>
    <property type="project" value="UniProtKB-KW"/>
</dbReference>
<feature type="domain" description="Helicase C-terminal" evidence="13">
    <location>
        <begin position="722"/>
        <end position="919"/>
    </location>
</feature>
<dbReference type="InterPro" id="IPR057842">
    <property type="entry name" value="WH_MER3"/>
</dbReference>
<dbReference type="Gene3D" id="1.10.10.10">
    <property type="entry name" value="Winged helix-like DNA-binding domain superfamily/Winged helix DNA-binding domain"/>
    <property type="match status" value="2"/>
</dbReference>
<keyword evidence="7" id="KW-0067">ATP-binding</keyword>
<dbReference type="PANTHER" id="PTHR47961:SF4">
    <property type="entry name" value="ACTIVATING SIGNAL COINTEGRATOR 1 COMPLEX SUBUNIT 3"/>
    <property type="match status" value="1"/>
</dbReference>
<dbReference type="InterPro" id="IPR014756">
    <property type="entry name" value="Ig_E-set"/>
</dbReference>
<dbReference type="GO" id="GO:0005682">
    <property type="term" value="C:U5 snRNP"/>
    <property type="evidence" value="ECO:0007669"/>
    <property type="project" value="UniProtKB-ARBA"/>
</dbReference>
<comment type="function">
    <text evidence="10">RNA helicase that plays an essential role in pre-mRNA splicing as component of the U5 snRNP and U4/U6-U5 tri-snRNP complexes. Involved in spliceosome assembly, activation and disassembly.</text>
</comment>
<dbReference type="FunFam" id="2.60.40.150:FF:000004">
    <property type="entry name" value="RNA helicase, activating signal cointegrator 1"/>
    <property type="match status" value="1"/>
</dbReference>
<feature type="compositionally biased region" description="Basic and acidic residues" evidence="11">
    <location>
        <begin position="69"/>
        <end position="91"/>
    </location>
</feature>
<dbReference type="GO" id="GO:0005524">
    <property type="term" value="F:ATP binding"/>
    <property type="evidence" value="ECO:0007669"/>
    <property type="project" value="UniProtKB-KW"/>
</dbReference>
<feature type="region of interest" description="Disordered" evidence="11">
    <location>
        <begin position="215"/>
        <end position="264"/>
    </location>
</feature>
<evidence type="ECO:0000259" key="12">
    <source>
        <dbReference type="PROSITE" id="PS51192"/>
    </source>
</evidence>
<keyword evidence="8" id="KW-0539">Nucleus</keyword>
<evidence type="ECO:0000256" key="9">
    <source>
        <dbReference type="ARBA" id="ARBA00047984"/>
    </source>
</evidence>
<dbReference type="FunFam" id="3.40.50.300:FF:000062">
    <property type="entry name" value="U5 small nuclear ribonucleoprotein helicase"/>
    <property type="match status" value="1"/>
</dbReference>
<gene>
    <name evidence="14" type="primary">BRR2</name>
    <name evidence="14" type="ORF">TSPGSL018_11837</name>
</gene>
<dbReference type="FunFam" id="2.60.40.150:FF:000133">
    <property type="entry name" value="Pre-mRNA splicing helicase, putative"/>
    <property type="match status" value="1"/>
</dbReference>
<dbReference type="GO" id="GO:0003676">
    <property type="term" value="F:nucleic acid binding"/>
    <property type="evidence" value="ECO:0007669"/>
    <property type="project" value="InterPro"/>
</dbReference>
<name>A0A061SAI0_9CHLO</name>
<evidence type="ECO:0000256" key="5">
    <source>
        <dbReference type="ARBA" id="ARBA00022801"/>
    </source>
</evidence>
<dbReference type="Gene3D" id="1.10.150.20">
    <property type="entry name" value="5' to 3' exonuclease, C-terminal subdomain"/>
    <property type="match status" value="2"/>
</dbReference>
<dbReference type="PROSITE" id="PS51192">
    <property type="entry name" value="HELICASE_ATP_BIND_1"/>
    <property type="match status" value="2"/>
</dbReference>
<dbReference type="InterPro" id="IPR027417">
    <property type="entry name" value="P-loop_NTPase"/>
</dbReference>
<dbReference type="Gene3D" id="2.60.40.150">
    <property type="entry name" value="C2 domain"/>
    <property type="match status" value="2"/>
</dbReference>
<dbReference type="InterPro" id="IPR036390">
    <property type="entry name" value="WH_DNA-bd_sf"/>
</dbReference>
<feature type="domain" description="Helicase ATP-binding" evidence="12">
    <location>
        <begin position="504"/>
        <end position="687"/>
    </location>
</feature>
<dbReference type="FunFam" id="1.10.3380.10:FF:000001">
    <property type="entry name" value="U5 small nuclear ribonucleoprotein helicase"/>
    <property type="match status" value="1"/>
</dbReference>
<dbReference type="FunFam" id="1.10.10.10:FF:000012">
    <property type="entry name" value="U5 small nuclear ribonucleoprotein helicase"/>
    <property type="match status" value="1"/>
</dbReference>
<dbReference type="Pfam" id="PF00271">
    <property type="entry name" value="Helicase_C"/>
    <property type="match status" value="1"/>
</dbReference>
<dbReference type="EMBL" id="GBEZ01005533">
    <property type="protein sequence ID" value="JAC79786.1"/>
    <property type="molecule type" value="Transcribed_RNA"/>
</dbReference>
<comment type="catalytic activity">
    <reaction evidence="9">
        <text>ATP + H2O = ADP + phosphate + H(+)</text>
        <dbReference type="Rhea" id="RHEA:13065"/>
        <dbReference type="ChEBI" id="CHEBI:15377"/>
        <dbReference type="ChEBI" id="CHEBI:15378"/>
        <dbReference type="ChEBI" id="CHEBI:30616"/>
        <dbReference type="ChEBI" id="CHEBI:43474"/>
        <dbReference type="ChEBI" id="CHEBI:456216"/>
        <dbReference type="EC" id="3.6.4.13"/>
    </reaction>
</comment>
<dbReference type="InterPro" id="IPR041094">
    <property type="entry name" value="Brr2_helicase_PWI"/>
</dbReference>
<evidence type="ECO:0000313" key="14">
    <source>
        <dbReference type="EMBL" id="JAC79786.1"/>
    </source>
</evidence>
<accession>A0A061SAI0</accession>
<dbReference type="SUPFAM" id="SSF158702">
    <property type="entry name" value="Sec63 N-terminal domain-like"/>
    <property type="match status" value="2"/>
</dbReference>
<feature type="compositionally biased region" description="Acidic residues" evidence="11">
    <location>
        <begin position="2155"/>
        <end position="2171"/>
    </location>
</feature>
<feature type="compositionally biased region" description="Basic and acidic residues" evidence="11">
    <location>
        <begin position="33"/>
        <end position="42"/>
    </location>
</feature>
<evidence type="ECO:0000256" key="7">
    <source>
        <dbReference type="ARBA" id="ARBA00022840"/>
    </source>
</evidence>
<dbReference type="SUPFAM" id="SSF46785">
    <property type="entry name" value="Winged helix' DNA-binding domain"/>
    <property type="match status" value="2"/>
</dbReference>
<dbReference type="CDD" id="cd18019">
    <property type="entry name" value="DEXHc_Brr2_1"/>
    <property type="match status" value="1"/>
</dbReference>
<dbReference type="CDD" id="cd18795">
    <property type="entry name" value="SF2_C_Ski2"/>
    <property type="match status" value="2"/>
</dbReference>